<name>A0AAN9ID57_CROPI</name>
<evidence type="ECO:0000313" key="1">
    <source>
        <dbReference type="EMBL" id="KAK7276503.1"/>
    </source>
</evidence>
<dbReference type="Proteomes" id="UP001372338">
    <property type="component" value="Unassembled WGS sequence"/>
</dbReference>
<evidence type="ECO:0000313" key="2">
    <source>
        <dbReference type="Proteomes" id="UP001372338"/>
    </source>
</evidence>
<protein>
    <submittedName>
        <fullName evidence="1">Uncharacterized protein</fullName>
    </submittedName>
</protein>
<comment type="caution">
    <text evidence="1">The sequence shown here is derived from an EMBL/GenBank/DDBJ whole genome shotgun (WGS) entry which is preliminary data.</text>
</comment>
<dbReference type="EMBL" id="JAYWIO010000003">
    <property type="protein sequence ID" value="KAK7276503.1"/>
    <property type="molecule type" value="Genomic_DNA"/>
</dbReference>
<accession>A0AAN9ID57</accession>
<organism evidence="1 2">
    <name type="scientific">Crotalaria pallida</name>
    <name type="common">Smooth rattlebox</name>
    <name type="synonym">Crotalaria striata</name>
    <dbReference type="NCBI Taxonomy" id="3830"/>
    <lineage>
        <taxon>Eukaryota</taxon>
        <taxon>Viridiplantae</taxon>
        <taxon>Streptophyta</taxon>
        <taxon>Embryophyta</taxon>
        <taxon>Tracheophyta</taxon>
        <taxon>Spermatophyta</taxon>
        <taxon>Magnoliopsida</taxon>
        <taxon>eudicotyledons</taxon>
        <taxon>Gunneridae</taxon>
        <taxon>Pentapetalae</taxon>
        <taxon>rosids</taxon>
        <taxon>fabids</taxon>
        <taxon>Fabales</taxon>
        <taxon>Fabaceae</taxon>
        <taxon>Papilionoideae</taxon>
        <taxon>50 kb inversion clade</taxon>
        <taxon>genistoids sensu lato</taxon>
        <taxon>core genistoids</taxon>
        <taxon>Crotalarieae</taxon>
        <taxon>Crotalaria</taxon>
    </lineage>
</organism>
<dbReference type="AlphaFoldDB" id="A0AAN9ID57"/>
<gene>
    <name evidence="1" type="ORF">RIF29_17643</name>
</gene>
<sequence>MPLAPLLVGPILCVPHLISSPFVVLFLFLCCYGYSHSIHISLDFFLEARRNSRKVLKPCLSTQIKFKLL</sequence>
<proteinExistence type="predicted"/>
<keyword evidence="2" id="KW-1185">Reference proteome</keyword>
<reference evidence="1 2" key="1">
    <citation type="submission" date="2024-01" db="EMBL/GenBank/DDBJ databases">
        <title>The genomes of 5 underutilized Papilionoideae crops provide insights into root nodulation and disease resistanc.</title>
        <authorList>
            <person name="Yuan L."/>
        </authorList>
    </citation>
    <scope>NUCLEOTIDE SEQUENCE [LARGE SCALE GENOMIC DNA]</scope>
    <source>
        <strain evidence="1">ZHUSHIDOU_FW_LH</strain>
        <tissue evidence="1">Leaf</tissue>
    </source>
</reference>